<dbReference type="PaxDb" id="190192-MK0857"/>
<accession>Q8TX22</accession>
<evidence type="ECO:0000313" key="2">
    <source>
        <dbReference type="EMBL" id="AAM02070.1"/>
    </source>
</evidence>
<dbReference type="PATRIC" id="fig|190192.8.peg.900"/>
<dbReference type="Proteomes" id="UP000001826">
    <property type="component" value="Chromosome"/>
</dbReference>
<protein>
    <submittedName>
        <fullName evidence="2">Uncharacterized protein</fullName>
    </submittedName>
</protein>
<keyword evidence="1" id="KW-0812">Transmembrane</keyword>
<dbReference type="STRING" id="190192.MK0857"/>
<proteinExistence type="predicted"/>
<dbReference type="AlphaFoldDB" id="Q8TX22"/>
<dbReference type="HOGENOM" id="CLU_1025314_0_0_2"/>
<organism evidence="2 3">
    <name type="scientific">Methanopyrus kandleri (strain AV19 / DSM 6324 / JCM 9639 / NBRC 100938)</name>
    <dbReference type="NCBI Taxonomy" id="190192"/>
    <lineage>
        <taxon>Archaea</taxon>
        <taxon>Methanobacteriati</taxon>
        <taxon>Methanobacteriota</taxon>
        <taxon>Methanomada group</taxon>
        <taxon>Methanopyri</taxon>
        <taxon>Methanopyrales</taxon>
        <taxon>Methanopyraceae</taxon>
        <taxon>Methanopyrus</taxon>
    </lineage>
</organism>
<keyword evidence="1" id="KW-0472">Membrane</keyword>
<feature type="transmembrane region" description="Helical" evidence="1">
    <location>
        <begin position="12"/>
        <end position="29"/>
    </location>
</feature>
<sequence>MWIRRYVPAKALIVVIITTLTVPYFVFYGKPRGPGYPTELYGYRIVLEDPALAVVDVEPRRTLLFRHTLTVSDEGWSVHPVFDIPPLIFVRAERMDTLETVKRNLWAVVLQEGAGRVFMPDEFVEGGVPGLITGIAGQAWAWKHLKWAREFGVIHGLRRYAKEVGPERISTAILEEYRRAPWRAILDFCDMMKNSDVGRFLRSRGLSFRDFLTSKDPKLVAEVLVVLDLGRLDERVVDERIRYVLDARAYPIPESEEKIVDKAARELLRHG</sequence>
<dbReference type="EnsemblBacteria" id="AAM02070">
    <property type="protein sequence ID" value="AAM02070"/>
    <property type="gene ID" value="MK0857"/>
</dbReference>
<evidence type="ECO:0000313" key="3">
    <source>
        <dbReference type="Proteomes" id="UP000001826"/>
    </source>
</evidence>
<keyword evidence="3" id="KW-1185">Reference proteome</keyword>
<name>Q8TX22_METKA</name>
<keyword evidence="1" id="KW-1133">Transmembrane helix</keyword>
<reference evidence="2 3" key="1">
    <citation type="journal article" date="2002" name="Proc. Natl. Acad. Sci. U.S.A.">
        <title>The complete genome of hyperthermophile Methanopyrus kandleri AV19 and monophyly of archaeal methanogens.</title>
        <authorList>
            <person name="Slesarev A.I."/>
            <person name="Mezhevaya K.V."/>
            <person name="Makarova K.S."/>
            <person name="Polushin N.N."/>
            <person name="Shcherbinina O.V."/>
            <person name="Shakhova V.V."/>
            <person name="Belova G.I."/>
            <person name="Aravind L."/>
            <person name="Natale D.A."/>
            <person name="Rogozin I.B."/>
            <person name="Tatusov R.L."/>
            <person name="Wolf Y.I."/>
            <person name="Stetter K.O."/>
            <person name="Malykh A.G."/>
            <person name="Koonin E.V."/>
            <person name="Kozyavkin S.A."/>
        </authorList>
    </citation>
    <scope>NUCLEOTIDE SEQUENCE [LARGE SCALE GENOMIC DNA]</scope>
    <source>
        <strain evidence="3">AV19 / DSM 6324 / JCM 9639 / NBRC 100938</strain>
    </source>
</reference>
<dbReference type="EMBL" id="AE009439">
    <property type="protein sequence ID" value="AAM02070.1"/>
    <property type="molecule type" value="Genomic_DNA"/>
</dbReference>
<evidence type="ECO:0000256" key="1">
    <source>
        <dbReference type="SAM" id="Phobius"/>
    </source>
</evidence>
<gene>
    <name evidence="2" type="ordered locus">MK0857</name>
</gene>
<dbReference type="KEGG" id="mka:MK0857"/>
<dbReference type="InParanoid" id="Q8TX22"/>